<evidence type="ECO:0000313" key="3">
    <source>
        <dbReference type="EMBL" id="MBJ8340529.1"/>
    </source>
</evidence>
<comment type="caution">
    <text evidence="3">The sequence shown here is derived from an EMBL/GenBank/DDBJ whole genome shotgun (WGS) entry which is preliminary data.</text>
</comment>
<dbReference type="GO" id="GO:0016811">
    <property type="term" value="F:hydrolase activity, acting on carbon-nitrogen (but not peptide) bonds, in linear amides"/>
    <property type="evidence" value="ECO:0007669"/>
    <property type="project" value="TreeGrafter"/>
</dbReference>
<reference evidence="3" key="1">
    <citation type="submission" date="2020-12" db="EMBL/GenBank/DDBJ databases">
        <title>Antrihabitans popcorni sp. nov. and Antrihabitans auranticaus sp. nov., isolated from a larva cave.</title>
        <authorList>
            <person name="Lee S.D."/>
            <person name="Kim I.S."/>
        </authorList>
    </citation>
    <scope>NUCLEOTIDE SEQUENCE</scope>
    <source>
        <strain evidence="3">YC3-6</strain>
    </source>
</reference>
<organism evidence="3 4">
    <name type="scientific">Antrihabitans stalagmiti</name>
    <dbReference type="NCBI Taxonomy" id="2799499"/>
    <lineage>
        <taxon>Bacteria</taxon>
        <taxon>Bacillati</taxon>
        <taxon>Actinomycetota</taxon>
        <taxon>Actinomycetes</taxon>
        <taxon>Mycobacteriales</taxon>
        <taxon>Nocardiaceae</taxon>
        <taxon>Antrihabitans</taxon>
    </lineage>
</organism>
<evidence type="ECO:0000259" key="2">
    <source>
        <dbReference type="PROSITE" id="PS50263"/>
    </source>
</evidence>
<protein>
    <submittedName>
        <fullName evidence="3">Carbon-nitrogen hydrolase family protein</fullName>
    </submittedName>
</protein>
<dbReference type="SUPFAM" id="SSF56317">
    <property type="entry name" value="Carbon-nitrogen hydrolase"/>
    <property type="match status" value="1"/>
</dbReference>
<sequence length="319" mass="34949">MPRTITVAAVQPALQVADVDNNLARLDELIRDAHRTHNPDVIIVPEAASSPNVHHPAMRTVARPERGAPYELLTGLARELGIVVGGGYLAERDGDAYGHYVLAEPDGTVNSHDKDIPTMWEQNFYVGGNDDGVVDSPTLGSVGLACGWEWARYGTAARLRGRVDVVLGGMCWPTTPQNWVGPFGWWGNREHLQQIELARPLPGQVARLVGAPVVHASHVGPVTMYLPGLPKVPYRTTMLGETQIAERDGTILARLSERDGEGHIAATIELAPPEPIDEIQDRYWIPDMTASVRATWDVANLHGKVNYRMRKLVGTHISR</sequence>
<proteinExistence type="predicted"/>
<keyword evidence="4" id="KW-1185">Reference proteome</keyword>
<dbReference type="Gene3D" id="3.60.110.10">
    <property type="entry name" value="Carbon-nitrogen hydrolase"/>
    <property type="match status" value="1"/>
</dbReference>
<dbReference type="InterPro" id="IPR003010">
    <property type="entry name" value="C-N_Hydrolase"/>
</dbReference>
<evidence type="ECO:0000313" key="4">
    <source>
        <dbReference type="Proteomes" id="UP000655868"/>
    </source>
</evidence>
<dbReference type="RefSeq" id="WP_199705415.1">
    <property type="nucleotide sequence ID" value="NZ_JAEMNV010000005.1"/>
</dbReference>
<name>A0A934U4G9_9NOCA</name>
<dbReference type="AlphaFoldDB" id="A0A934U4G9"/>
<keyword evidence="1 3" id="KW-0378">Hydrolase</keyword>
<dbReference type="Pfam" id="PF00795">
    <property type="entry name" value="CN_hydrolase"/>
    <property type="match status" value="1"/>
</dbReference>
<evidence type="ECO:0000256" key="1">
    <source>
        <dbReference type="ARBA" id="ARBA00022801"/>
    </source>
</evidence>
<dbReference type="CDD" id="cd07197">
    <property type="entry name" value="nitrilase"/>
    <property type="match status" value="1"/>
</dbReference>
<dbReference type="Proteomes" id="UP000655868">
    <property type="component" value="Unassembled WGS sequence"/>
</dbReference>
<dbReference type="PANTHER" id="PTHR43674:SF13">
    <property type="entry name" value="CN HYDROLASE DOMAIN-CONTAINING PROTEIN"/>
    <property type="match status" value="1"/>
</dbReference>
<dbReference type="InterPro" id="IPR036526">
    <property type="entry name" value="C-N_Hydrolase_sf"/>
</dbReference>
<dbReference type="PROSITE" id="PS50263">
    <property type="entry name" value="CN_HYDROLASE"/>
    <property type="match status" value="1"/>
</dbReference>
<dbReference type="EMBL" id="JAEMNV010000005">
    <property type="protein sequence ID" value="MBJ8340529.1"/>
    <property type="molecule type" value="Genomic_DNA"/>
</dbReference>
<dbReference type="PANTHER" id="PTHR43674">
    <property type="entry name" value="NITRILASE C965.09-RELATED"/>
    <property type="match status" value="1"/>
</dbReference>
<accession>A0A934U4G9</accession>
<dbReference type="InterPro" id="IPR050345">
    <property type="entry name" value="Aliph_Amidase/BUP"/>
</dbReference>
<gene>
    <name evidence="3" type="ORF">JGU71_16685</name>
</gene>
<feature type="domain" description="CN hydrolase" evidence="2">
    <location>
        <begin position="5"/>
        <end position="270"/>
    </location>
</feature>